<dbReference type="AlphaFoldDB" id="A0A8J4DQ28"/>
<comment type="caution">
    <text evidence="1">The sequence shown here is derived from an EMBL/GenBank/DDBJ whole genome shotgun (WGS) entry which is preliminary data.</text>
</comment>
<evidence type="ECO:0000313" key="2">
    <source>
        <dbReference type="Proteomes" id="UP000619260"/>
    </source>
</evidence>
<keyword evidence="2" id="KW-1185">Reference proteome</keyword>
<gene>
    <name evidence="1" type="ORF">Val02_34860</name>
</gene>
<dbReference type="RefSeq" id="WP_203900136.1">
    <property type="nucleotide sequence ID" value="NZ_BOPF01000012.1"/>
</dbReference>
<protein>
    <submittedName>
        <fullName evidence="1">Uncharacterized protein</fullName>
    </submittedName>
</protein>
<sequence length="66" mass="7119">MPTPAGEAVRLRQRFHAGESLLYAWLLDDGAGPLAVTLSTVFAERAHAVRWRASVDALARSATRAS</sequence>
<reference evidence="1" key="1">
    <citation type="submission" date="2021-01" db="EMBL/GenBank/DDBJ databases">
        <title>Whole genome shotgun sequence of Virgisporangium aliadipatigenens NBRC 105644.</title>
        <authorList>
            <person name="Komaki H."/>
            <person name="Tamura T."/>
        </authorList>
    </citation>
    <scope>NUCLEOTIDE SEQUENCE</scope>
    <source>
        <strain evidence="1">NBRC 105644</strain>
    </source>
</reference>
<evidence type="ECO:0000313" key="1">
    <source>
        <dbReference type="EMBL" id="GIJ46600.1"/>
    </source>
</evidence>
<organism evidence="1 2">
    <name type="scientific">Virgisporangium aliadipatigenens</name>
    <dbReference type="NCBI Taxonomy" id="741659"/>
    <lineage>
        <taxon>Bacteria</taxon>
        <taxon>Bacillati</taxon>
        <taxon>Actinomycetota</taxon>
        <taxon>Actinomycetes</taxon>
        <taxon>Micromonosporales</taxon>
        <taxon>Micromonosporaceae</taxon>
        <taxon>Virgisporangium</taxon>
    </lineage>
</organism>
<dbReference type="Proteomes" id="UP000619260">
    <property type="component" value="Unassembled WGS sequence"/>
</dbReference>
<name>A0A8J4DQ28_9ACTN</name>
<dbReference type="EMBL" id="BOPF01000012">
    <property type="protein sequence ID" value="GIJ46600.1"/>
    <property type="molecule type" value="Genomic_DNA"/>
</dbReference>
<proteinExistence type="predicted"/>
<accession>A0A8J4DQ28</accession>